<dbReference type="Gene3D" id="3.40.50.12780">
    <property type="entry name" value="N-terminal domain of ligase-like"/>
    <property type="match status" value="1"/>
</dbReference>
<dbReference type="Pfam" id="PF13193">
    <property type="entry name" value="AMP-binding_C"/>
    <property type="match status" value="1"/>
</dbReference>
<reference evidence="7" key="2">
    <citation type="submission" date="2022-10" db="EMBL/GenBank/DDBJ databases">
        <authorList>
            <consortium name="ENA_rothamsted_submissions"/>
            <consortium name="culmorum"/>
            <person name="King R."/>
        </authorList>
    </citation>
    <scope>NUCLEOTIDE SEQUENCE</scope>
</reference>
<keyword evidence="8" id="KW-1185">Reference proteome</keyword>
<dbReference type="Gene3D" id="3.30.300.30">
    <property type="match status" value="1"/>
</dbReference>
<evidence type="ECO:0000313" key="8">
    <source>
        <dbReference type="Proteomes" id="UP001153714"/>
    </source>
</evidence>
<dbReference type="GO" id="GO:0005777">
    <property type="term" value="C:peroxisome"/>
    <property type="evidence" value="ECO:0007669"/>
    <property type="project" value="UniProtKB-SubCell"/>
</dbReference>
<protein>
    <recommendedName>
        <fullName evidence="9">Luciferin 4-monooxygenase</fullName>
    </recommendedName>
</protein>
<feature type="domain" description="AMP-dependent synthetase/ligase" evidence="5">
    <location>
        <begin position="31"/>
        <end position="378"/>
    </location>
</feature>
<evidence type="ECO:0000313" key="7">
    <source>
        <dbReference type="EMBL" id="CAH0758500.1"/>
    </source>
</evidence>
<dbReference type="GO" id="GO:0016405">
    <property type="term" value="F:CoA-ligase activity"/>
    <property type="evidence" value="ECO:0007669"/>
    <property type="project" value="TreeGrafter"/>
</dbReference>
<dbReference type="InterPro" id="IPR025110">
    <property type="entry name" value="AMP-bd_C"/>
</dbReference>
<dbReference type="OrthoDB" id="10253869at2759"/>
<evidence type="ECO:0000256" key="1">
    <source>
        <dbReference type="ARBA" id="ARBA00004275"/>
    </source>
</evidence>
<evidence type="ECO:0000259" key="5">
    <source>
        <dbReference type="Pfam" id="PF00501"/>
    </source>
</evidence>
<evidence type="ECO:0000256" key="2">
    <source>
        <dbReference type="ARBA" id="ARBA00006432"/>
    </source>
</evidence>
<dbReference type="InterPro" id="IPR000873">
    <property type="entry name" value="AMP-dep_synth/lig_dom"/>
</dbReference>
<dbReference type="AlphaFoldDB" id="A0A9P0CAT0"/>
<proteinExistence type="inferred from homology"/>
<dbReference type="PANTHER" id="PTHR24096">
    <property type="entry name" value="LONG-CHAIN-FATTY-ACID--COA LIGASE"/>
    <property type="match status" value="1"/>
</dbReference>
<dbReference type="EMBL" id="OU893334">
    <property type="protein sequence ID" value="CAH0758500.1"/>
    <property type="molecule type" value="Genomic_DNA"/>
</dbReference>
<evidence type="ECO:0000256" key="3">
    <source>
        <dbReference type="ARBA" id="ARBA00022598"/>
    </source>
</evidence>
<feature type="domain" description="AMP-binding enzyme C-terminal" evidence="6">
    <location>
        <begin position="435"/>
        <end position="511"/>
    </location>
</feature>
<dbReference type="Proteomes" id="UP001153714">
    <property type="component" value="Chromosome 3"/>
</dbReference>
<dbReference type="InterPro" id="IPR045851">
    <property type="entry name" value="AMP-bd_C_sf"/>
</dbReference>
<dbReference type="InterPro" id="IPR042099">
    <property type="entry name" value="ANL_N_sf"/>
</dbReference>
<keyword evidence="4" id="KW-0576">Peroxisome</keyword>
<gene>
    <name evidence="7" type="ORF">DIATSA_LOCUS8931</name>
</gene>
<dbReference type="Pfam" id="PF00501">
    <property type="entry name" value="AMP-binding"/>
    <property type="match status" value="1"/>
</dbReference>
<organism evidence="7 8">
    <name type="scientific">Diatraea saccharalis</name>
    <name type="common">sugarcane borer</name>
    <dbReference type="NCBI Taxonomy" id="40085"/>
    <lineage>
        <taxon>Eukaryota</taxon>
        <taxon>Metazoa</taxon>
        <taxon>Ecdysozoa</taxon>
        <taxon>Arthropoda</taxon>
        <taxon>Hexapoda</taxon>
        <taxon>Insecta</taxon>
        <taxon>Pterygota</taxon>
        <taxon>Neoptera</taxon>
        <taxon>Endopterygota</taxon>
        <taxon>Lepidoptera</taxon>
        <taxon>Glossata</taxon>
        <taxon>Ditrysia</taxon>
        <taxon>Pyraloidea</taxon>
        <taxon>Crambidae</taxon>
        <taxon>Crambinae</taxon>
        <taxon>Diatraea</taxon>
    </lineage>
</organism>
<comment type="similarity">
    <text evidence="2">Belongs to the ATP-dependent AMP-binding enzyme family.</text>
</comment>
<dbReference type="PANTHER" id="PTHR24096:SF149">
    <property type="entry name" value="AMP-BINDING DOMAIN-CONTAINING PROTEIN-RELATED"/>
    <property type="match status" value="1"/>
</dbReference>
<comment type="subcellular location">
    <subcellularLocation>
        <location evidence="1">Peroxisome</location>
    </subcellularLocation>
</comment>
<evidence type="ECO:0000256" key="4">
    <source>
        <dbReference type="ARBA" id="ARBA00023140"/>
    </source>
</evidence>
<accession>A0A9P0CAT0</accession>
<name>A0A9P0CAT0_9NEOP</name>
<keyword evidence="3" id="KW-0436">Ligase</keyword>
<reference evidence="7" key="1">
    <citation type="submission" date="2021-12" db="EMBL/GenBank/DDBJ databases">
        <authorList>
            <person name="King R."/>
        </authorList>
    </citation>
    <scope>NUCLEOTIDE SEQUENCE</scope>
</reference>
<sequence>MVSEKHLGHYVYECFKKRPKDLCQVDAATGLSETNGSVLARSVRLGRSLIKYGLVPEKDIVALSGRGHLDLLIPYYAALFNGLPLLGVDVLYKLDEIKHILKLTAPKIAFCEPEAYDKYIQASLEIGLDIKIVTFGDGPNCMNAFIEQYPYSEPDEDFQPVSVDIDRSLIWLSSTSGSTSTFKVAAFTHRPWLNAVFEIIDMNVVYENIFDNSTASKPSLNLSPINWISGILNPIIAPLSNQYNVQTSAPVTSEHAIEIINKYKPVKAMLGPSILSYILKQSNKCDFTCFDLLTLGGAKVNPELLNEIRKRIRKGAMCFEMYGQTETIGPLFYPNPNTPIGSCGSPNTKVYKIKLIDPDTSKEVKEPNVKGELWTLGRRFECYYNDPEKTAESFSPDGWYKTGDIFYRDEHDNYYFVERSKRIIKYQSYHIAPGELENLIQSHPGVLDVSVTGIPHADDGEHAVACVVRKPGSDVTAQEIKDLVLSKLSEKKQLRGGVIFLDALPMTSNGKVMLAKLKEIALNSIKD</sequence>
<evidence type="ECO:0008006" key="9">
    <source>
        <dbReference type="Google" id="ProtNLM"/>
    </source>
</evidence>
<dbReference type="SUPFAM" id="SSF56801">
    <property type="entry name" value="Acetyl-CoA synthetase-like"/>
    <property type="match status" value="1"/>
</dbReference>
<evidence type="ECO:0000259" key="6">
    <source>
        <dbReference type="Pfam" id="PF13193"/>
    </source>
</evidence>